<evidence type="ECO:0000313" key="3">
    <source>
        <dbReference type="Proteomes" id="UP000633509"/>
    </source>
</evidence>
<evidence type="ECO:0000256" key="1">
    <source>
        <dbReference type="SAM" id="Phobius"/>
    </source>
</evidence>
<dbReference type="EMBL" id="JADBEK010000001">
    <property type="protein sequence ID" value="MBE1592053.1"/>
    <property type="molecule type" value="Genomic_DNA"/>
</dbReference>
<sequence>MAESAFLIALVVLAGTVILRRNVGRYLSRRRRRPPPVMPVSVPPCCDPATARRRLRGRRPARCAYERVHRHA</sequence>
<keyword evidence="3" id="KW-1185">Reference proteome</keyword>
<comment type="caution">
    <text evidence="2">The sequence shown here is derived from an EMBL/GenBank/DDBJ whole genome shotgun (WGS) entry which is preliminary data.</text>
</comment>
<organism evidence="2 3">
    <name type="scientific">Nonomuraea angiospora</name>
    <dbReference type="NCBI Taxonomy" id="46172"/>
    <lineage>
        <taxon>Bacteria</taxon>
        <taxon>Bacillati</taxon>
        <taxon>Actinomycetota</taxon>
        <taxon>Actinomycetes</taxon>
        <taxon>Streptosporangiales</taxon>
        <taxon>Streptosporangiaceae</taxon>
        <taxon>Nonomuraea</taxon>
    </lineage>
</organism>
<reference evidence="2 3" key="1">
    <citation type="submission" date="2020-10" db="EMBL/GenBank/DDBJ databases">
        <title>Sequencing the genomes of 1000 actinobacteria strains.</title>
        <authorList>
            <person name="Klenk H.-P."/>
        </authorList>
    </citation>
    <scope>NUCLEOTIDE SEQUENCE [LARGE SCALE GENOMIC DNA]</scope>
    <source>
        <strain evidence="2 3">DSM 43173</strain>
    </source>
</reference>
<feature type="transmembrane region" description="Helical" evidence="1">
    <location>
        <begin position="6"/>
        <end position="23"/>
    </location>
</feature>
<gene>
    <name evidence="2" type="ORF">H4W80_010311</name>
</gene>
<proteinExistence type="predicted"/>
<keyword evidence="1" id="KW-1133">Transmembrane helix</keyword>
<dbReference type="Proteomes" id="UP000633509">
    <property type="component" value="Unassembled WGS sequence"/>
</dbReference>
<keyword evidence="1" id="KW-0812">Transmembrane</keyword>
<dbReference type="RefSeq" id="WP_192791659.1">
    <property type="nucleotide sequence ID" value="NZ_JADBEK010000001.1"/>
</dbReference>
<accession>A0ABR9MGM9</accession>
<evidence type="ECO:0000313" key="2">
    <source>
        <dbReference type="EMBL" id="MBE1592053.1"/>
    </source>
</evidence>
<keyword evidence="1" id="KW-0472">Membrane</keyword>
<protein>
    <submittedName>
        <fullName evidence="2">Uncharacterized protein</fullName>
    </submittedName>
</protein>
<name>A0ABR9MGM9_9ACTN</name>